<dbReference type="EMBL" id="BAAABM010000066">
    <property type="protein sequence ID" value="GAA0368433.1"/>
    <property type="molecule type" value="Genomic_DNA"/>
</dbReference>
<accession>A0ABN0XNB9</accession>
<feature type="transmembrane region" description="Helical" evidence="1">
    <location>
        <begin position="211"/>
        <end position="235"/>
    </location>
</feature>
<evidence type="ECO:0008006" key="4">
    <source>
        <dbReference type="Google" id="ProtNLM"/>
    </source>
</evidence>
<evidence type="ECO:0000256" key="1">
    <source>
        <dbReference type="SAM" id="Phobius"/>
    </source>
</evidence>
<name>A0ABN0XNB9_9ACTN</name>
<evidence type="ECO:0000313" key="2">
    <source>
        <dbReference type="EMBL" id="GAA0368433.1"/>
    </source>
</evidence>
<keyword evidence="3" id="KW-1185">Reference proteome</keyword>
<feature type="transmembrane region" description="Helical" evidence="1">
    <location>
        <begin position="241"/>
        <end position="257"/>
    </location>
</feature>
<gene>
    <name evidence="2" type="ORF">GCM10010151_67940</name>
</gene>
<organism evidence="2 3">
    <name type="scientific">Actinoallomurus spadix</name>
    <dbReference type="NCBI Taxonomy" id="79912"/>
    <lineage>
        <taxon>Bacteria</taxon>
        <taxon>Bacillati</taxon>
        <taxon>Actinomycetota</taxon>
        <taxon>Actinomycetes</taxon>
        <taxon>Streptosporangiales</taxon>
        <taxon>Thermomonosporaceae</taxon>
        <taxon>Actinoallomurus</taxon>
    </lineage>
</organism>
<feature type="transmembrane region" description="Helical" evidence="1">
    <location>
        <begin position="509"/>
        <end position="530"/>
    </location>
</feature>
<feature type="transmembrane region" description="Helical" evidence="1">
    <location>
        <begin position="45"/>
        <end position="63"/>
    </location>
</feature>
<protein>
    <recommendedName>
        <fullName evidence="4">PH domain-containing protein</fullName>
    </recommendedName>
</protein>
<dbReference type="Proteomes" id="UP001501822">
    <property type="component" value="Unassembled WGS sequence"/>
</dbReference>
<keyword evidence="1" id="KW-1133">Transmembrane helix</keyword>
<proteinExistence type="predicted"/>
<evidence type="ECO:0000313" key="3">
    <source>
        <dbReference type="Proteomes" id="UP001501822"/>
    </source>
</evidence>
<comment type="caution">
    <text evidence="2">The sequence shown here is derived from an EMBL/GenBank/DDBJ whole genome shotgun (WGS) entry which is preliminary data.</text>
</comment>
<reference evidence="2 3" key="1">
    <citation type="journal article" date="2019" name="Int. J. Syst. Evol. Microbiol.">
        <title>The Global Catalogue of Microorganisms (GCM) 10K type strain sequencing project: providing services to taxonomists for standard genome sequencing and annotation.</title>
        <authorList>
            <consortium name="The Broad Institute Genomics Platform"/>
            <consortium name="The Broad Institute Genome Sequencing Center for Infectious Disease"/>
            <person name="Wu L."/>
            <person name="Ma J."/>
        </authorList>
    </citation>
    <scope>NUCLEOTIDE SEQUENCE [LARGE SCALE GENOMIC DNA]</scope>
    <source>
        <strain evidence="2 3">JCM 3146</strain>
    </source>
</reference>
<sequence length="652" mass="70469">MSRSLLVDLELIGLRAPVRRPRPVAPGPFALLSLLVALLPIPNPAAWMGAIVACNVMPWLLGLRARRPGVWRLSAAGLERLAADGSVVETYERDRIEEFSVTADDEVLTIFHRFGSTTAGTLTEMGFDPLTFYMTARRLGITTHVIDGDRSVFDEGDLPSEEDAPRALGRRAEQRLRDQEATLLAVAHEPHPALQSTPATLGNTVTGRRRAVALGILLALLALTMLARIALGGALGLGDRVMGGLWAVVGAVAVLGARRRRLGSAPLTWSITPTELRVRHATVAEWRVRADHVAAVVVGPGTAVDPASGTLTGRHTVVTVFGHRLQVLARLPAQGLDAFQLTHALSERGYQVVTPDQGVRRPSQYGLAGLPDIFARVPGGRLVVDEDGIGWADGAGDVILRMPRDRIGGMELLTVDGHAWLRMYDDDGDEFLAAPLSMLRISRTDLRESARRMRLPITDAEYDAYVNAAFHGSMTRIETALEPSSMIDAEEDTETLPAVQLDVPRRTRVLAYAVTATLCELVAVLGSIWLRGDLGGFWTALSWSAPTGLVLGLAGTWLYDRNRPQLRVSASGISSVTRLGRTEWSVTRQALGGVGIDESEAPRLVVWSPVGRVLRRVSFPPDLGELRRACERHGLPWGPPDAGHAAAPPPEL</sequence>
<keyword evidence="1" id="KW-0812">Transmembrane</keyword>
<keyword evidence="1" id="KW-0472">Membrane</keyword>
<feature type="transmembrane region" description="Helical" evidence="1">
    <location>
        <begin position="536"/>
        <end position="559"/>
    </location>
</feature>